<evidence type="ECO:0000256" key="7">
    <source>
        <dbReference type="ARBA" id="ARBA00023136"/>
    </source>
</evidence>
<keyword evidence="2" id="KW-1003">Cell membrane</keyword>
<dbReference type="Proteomes" id="UP001364211">
    <property type="component" value="Unassembled WGS sequence"/>
</dbReference>
<sequence>MVQAPESPSVRPEFGARPGRVIPALRWSMAVGVPTVVLAAHMALYGRWLVDDAAITFAYARSLAEGAGPVLQAGTTPVEGWSNPTWLALLTVAIGFGLFDHGSWFGVPDLVMFPKALALVCGAGVAAGFHVVMREVVGDRWRAAVLAATAGSLVGLVPSYAVWLASGLENPLLTVTVIALTALLVRAEARGRLTTPTTAIVAGLLAAVAALTRPDGLVYMLGLPTVLLLLVRGGEPGRSVRAAGLSMLAFVVPVGTYLAWRWSTFGLLIPNTAVAKSQGLPGMTALNRPAELVSVAGWLLVCVVVAALGAASLRPGRHRPLVVMLVLLGLALGAYAVLEPDWMGLQRFATPVWALAALIGVVSMDRALRLATIRGRLVAVVLVGVALTVSGTSWWQTARTFREAPTVRLCGVAVAMGAGPNVLGDILGIRTGRLATPDIGGAALVSRYEIVDLVGLASGPIARFHADGDMAGLRNFVLDEVRPEMIEIHGAWTRATGLLEDPRMSERYLPIYMERPGSGYFVRRDLVPDPAVLDQATRFAEQVLQPRRESIGPRSSCGSLRPGSTDAVASD</sequence>
<evidence type="ECO:0000256" key="8">
    <source>
        <dbReference type="SAM" id="MobiDB-lite"/>
    </source>
</evidence>
<dbReference type="PANTHER" id="PTHR33908:SF11">
    <property type="entry name" value="MEMBRANE PROTEIN"/>
    <property type="match status" value="1"/>
</dbReference>
<protein>
    <recommendedName>
        <fullName evidence="12">Glycosyltransferase RgtA/B/C/D-like domain-containing protein</fullName>
    </recommendedName>
</protein>
<feature type="transmembrane region" description="Helical" evidence="9">
    <location>
        <begin position="240"/>
        <end position="260"/>
    </location>
</feature>
<dbReference type="RefSeq" id="WP_340285699.1">
    <property type="nucleotide sequence ID" value="NZ_JBBJUP010000001.1"/>
</dbReference>
<evidence type="ECO:0000256" key="5">
    <source>
        <dbReference type="ARBA" id="ARBA00022692"/>
    </source>
</evidence>
<comment type="caution">
    <text evidence="10">The sequence shown here is derived from an EMBL/GenBank/DDBJ whole genome shotgun (WGS) entry which is preliminary data.</text>
</comment>
<feature type="transmembrane region" description="Helical" evidence="9">
    <location>
        <begin position="144"/>
        <end position="164"/>
    </location>
</feature>
<evidence type="ECO:0000256" key="6">
    <source>
        <dbReference type="ARBA" id="ARBA00022989"/>
    </source>
</evidence>
<dbReference type="InterPro" id="IPR050297">
    <property type="entry name" value="LipidA_mod_glycosyltrf_83"/>
</dbReference>
<comment type="subcellular location">
    <subcellularLocation>
        <location evidence="1">Cell membrane</location>
        <topology evidence="1">Multi-pass membrane protein</topology>
    </subcellularLocation>
</comment>
<feature type="region of interest" description="Disordered" evidence="8">
    <location>
        <begin position="544"/>
        <end position="571"/>
    </location>
</feature>
<feature type="transmembrane region" description="Helical" evidence="9">
    <location>
        <begin position="24"/>
        <end position="45"/>
    </location>
</feature>
<evidence type="ECO:0000256" key="4">
    <source>
        <dbReference type="ARBA" id="ARBA00022679"/>
    </source>
</evidence>
<keyword evidence="11" id="KW-1185">Reference proteome</keyword>
<evidence type="ECO:0000313" key="10">
    <source>
        <dbReference type="EMBL" id="MEJ8277624.1"/>
    </source>
</evidence>
<evidence type="ECO:0000256" key="3">
    <source>
        <dbReference type="ARBA" id="ARBA00022676"/>
    </source>
</evidence>
<evidence type="ECO:0000313" key="11">
    <source>
        <dbReference type="Proteomes" id="UP001364211"/>
    </source>
</evidence>
<evidence type="ECO:0008006" key="12">
    <source>
        <dbReference type="Google" id="ProtNLM"/>
    </source>
</evidence>
<proteinExistence type="predicted"/>
<dbReference type="PANTHER" id="PTHR33908">
    <property type="entry name" value="MANNOSYLTRANSFERASE YKCB-RELATED"/>
    <property type="match status" value="1"/>
</dbReference>
<feature type="transmembrane region" description="Helical" evidence="9">
    <location>
        <begin position="217"/>
        <end position="233"/>
    </location>
</feature>
<keyword evidence="7 9" id="KW-0472">Membrane</keyword>
<feature type="transmembrane region" description="Helical" evidence="9">
    <location>
        <begin position="292"/>
        <end position="313"/>
    </location>
</feature>
<organism evidence="10 11">
    <name type="scientific">Pseudonocardia spirodelae</name>
    <dbReference type="NCBI Taxonomy" id="3133431"/>
    <lineage>
        <taxon>Bacteria</taxon>
        <taxon>Bacillati</taxon>
        <taxon>Actinomycetota</taxon>
        <taxon>Actinomycetes</taxon>
        <taxon>Pseudonocardiales</taxon>
        <taxon>Pseudonocardiaceae</taxon>
        <taxon>Pseudonocardia</taxon>
    </lineage>
</organism>
<evidence type="ECO:0000256" key="2">
    <source>
        <dbReference type="ARBA" id="ARBA00022475"/>
    </source>
</evidence>
<keyword evidence="4" id="KW-0808">Transferase</keyword>
<feature type="transmembrane region" description="Helical" evidence="9">
    <location>
        <begin position="113"/>
        <end position="132"/>
    </location>
</feature>
<keyword evidence="5 9" id="KW-0812">Transmembrane</keyword>
<keyword evidence="3" id="KW-0328">Glycosyltransferase</keyword>
<dbReference type="EMBL" id="JBBJUP010000001">
    <property type="protein sequence ID" value="MEJ8277624.1"/>
    <property type="molecule type" value="Genomic_DNA"/>
</dbReference>
<gene>
    <name evidence="10" type="ORF">WJX68_01665</name>
</gene>
<feature type="transmembrane region" description="Helical" evidence="9">
    <location>
        <begin position="320"/>
        <end position="338"/>
    </location>
</feature>
<accession>A0ABU8T0Z1</accession>
<feature type="transmembrane region" description="Helical" evidence="9">
    <location>
        <begin position="344"/>
        <end position="364"/>
    </location>
</feature>
<keyword evidence="6 9" id="KW-1133">Transmembrane helix</keyword>
<feature type="transmembrane region" description="Helical" evidence="9">
    <location>
        <begin position="86"/>
        <end position="107"/>
    </location>
</feature>
<evidence type="ECO:0000256" key="9">
    <source>
        <dbReference type="SAM" id="Phobius"/>
    </source>
</evidence>
<evidence type="ECO:0000256" key="1">
    <source>
        <dbReference type="ARBA" id="ARBA00004651"/>
    </source>
</evidence>
<name>A0ABU8T0Z1_9PSEU</name>
<reference evidence="10 11" key="1">
    <citation type="submission" date="2024-03" db="EMBL/GenBank/DDBJ databases">
        <title>Draft genome sequence of Pseudonocardia sp. DW16-2.</title>
        <authorList>
            <person name="Duangmal K."/>
        </authorList>
    </citation>
    <scope>NUCLEOTIDE SEQUENCE [LARGE SCALE GENOMIC DNA]</scope>
    <source>
        <strain evidence="10 11">DW16-2</strain>
    </source>
</reference>
<feature type="transmembrane region" description="Helical" evidence="9">
    <location>
        <begin position="376"/>
        <end position="395"/>
    </location>
</feature>